<name>A0A0D2AI56_9PEZI</name>
<dbReference type="EMBL" id="KN847535">
    <property type="protein sequence ID" value="KIW06528.1"/>
    <property type="molecule type" value="Genomic_DNA"/>
</dbReference>
<dbReference type="GO" id="GO:0047372">
    <property type="term" value="F:monoacylglycerol lipase activity"/>
    <property type="evidence" value="ECO:0007669"/>
    <property type="project" value="TreeGrafter"/>
</dbReference>
<dbReference type="Proteomes" id="UP000053259">
    <property type="component" value="Unassembled WGS sequence"/>
</dbReference>
<organism evidence="2 3">
    <name type="scientific">Verruconis gallopava</name>
    <dbReference type="NCBI Taxonomy" id="253628"/>
    <lineage>
        <taxon>Eukaryota</taxon>
        <taxon>Fungi</taxon>
        <taxon>Dikarya</taxon>
        <taxon>Ascomycota</taxon>
        <taxon>Pezizomycotina</taxon>
        <taxon>Dothideomycetes</taxon>
        <taxon>Pleosporomycetidae</taxon>
        <taxon>Venturiales</taxon>
        <taxon>Sympoventuriaceae</taxon>
        <taxon>Verruconis</taxon>
    </lineage>
</organism>
<dbReference type="InterPro" id="IPR000073">
    <property type="entry name" value="AB_hydrolase_1"/>
</dbReference>
<dbReference type="SUPFAM" id="SSF53474">
    <property type="entry name" value="alpha/beta-Hydrolases"/>
    <property type="match status" value="1"/>
</dbReference>
<dbReference type="InterPro" id="IPR050266">
    <property type="entry name" value="AB_hydrolase_sf"/>
</dbReference>
<dbReference type="PANTHER" id="PTHR43798:SF33">
    <property type="entry name" value="HYDROLASE, PUTATIVE (AFU_ORTHOLOGUE AFUA_2G14860)-RELATED"/>
    <property type="match status" value="1"/>
</dbReference>
<dbReference type="RefSeq" id="XP_016216397.1">
    <property type="nucleotide sequence ID" value="XM_016356091.1"/>
</dbReference>
<reference evidence="2 3" key="1">
    <citation type="submission" date="2015-01" db="EMBL/GenBank/DDBJ databases">
        <title>The Genome Sequence of Ochroconis gallopava CBS43764.</title>
        <authorList>
            <consortium name="The Broad Institute Genomics Platform"/>
            <person name="Cuomo C."/>
            <person name="de Hoog S."/>
            <person name="Gorbushina A."/>
            <person name="Stielow B."/>
            <person name="Teixiera M."/>
            <person name="Abouelleil A."/>
            <person name="Chapman S.B."/>
            <person name="Priest M."/>
            <person name="Young S.K."/>
            <person name="Wortman J."/>
            <person name="Nusbaum C."/>
            <person name="Birren B."/>
        </authorList>
    </citation>
    <scope>NUCLEOTIDE SEQUENCE [LARGE SCALE GENOMIC DNA]</scope>
    <source>
        <strain evidence="2 3">CBS 43764</strain>
    </source>
</reference>
<proteinExistence type="predicted"/>
<evidence type="ECO:0000313" key="3">
    <source>
        <dbReference type="Proteomes" id="UP000053259"/>
    </source>
</evidence>
<dbReference type="STRING" id="253628.A0A0D2AI56"/>
<dbReference type="HOGENOM" id="CLU_057358_1_0_1"/>
<dbReference type="VEuPathDB" id="FungiDB:PV09_02960"/>
<dbReference type="GO" id="GO:0046464">
    <property type="term" value="P:acylglycerol catabolic process"/>
    <property type="evidence" value="ECO:0007669"/>
    <property type="project" value="TreeGrafter"/>
</dbReference>
<sequence length="273" mass="31030">MSAAGGAPAIKPLWYKEIEPQNAKGTIIFIHGLFSSSKEWDAVTSFVPDYHLIVVDLPGHTHSKHVPWSLDNAVEAIHRIVTEKDLLGKVHIVGLSLGGFVTLSFARRYPGGAKSIVVSGATPLRGWSRWFTERSTMVYYMNWPIMKGPDWFYWWLCRLSGIPRHDELRAEIKQNFSYELTVSGLGCLLDVQLDDLREIERTRVALFSGGKHDDFENARAMARIIRQRCEESKAFVVRKAIHAWDIQYPDLFANGVVAWIEGRTLPTDFEELT</sequence>
<feature type="domain" description="AB hydrolase-1" evidence="1">
    <location>
        <begin position="26"/>
        <end position="124"/>
    </location>
</feature>
<dbReference type="GeneID" id="27310933"/>
<gene>
    <name evidence="2" type="ORF">PV09_02960</name>
</gene>
<protein>
    <recommendedName>
        <fullName evidence="1">AB hydrolase-1 domain-containing protein</fullName>
    </recommendedName>
</protein>
<dbReference type="Gene3D" id="3.40.50.1820">
    <property type="entry name" value="alpha/beta hydrolase"/>
    <property type="match status" value="1"/>
</dbReference>
<dbReference type="AlphaFoldDB" id="A0A0D2AI56"/>
<accession>A0A0D2AI56</accession>
<dbReference type="PRINTS" id="PR00111">
    <property type="entry name" value="ABHYDROLASE"/>
</dbReference>
<dbReference type="GO" id="GO:0016020">
    <property type="term" value="C:membrane"/>
    <property type="evidence" value="ECO:0007669"/>
    <property type="project" value="TreeGrafter"/>
</dbReference>
<keyword evidence="3" id="KW-1185">Reference proteome</keyword>
<dbReference type="Pfam" id="PF00561">
    <property type="entry name" value="Abhydrolase_1"/>
    <property type="match status" value="1"/>
</dbReference>
<dbReference type="InterPro" id="IPR029058">
    <property type="entry name" value="AB_hydrolase_fold"/>
</dbReference>
<dbReference type="InParanoid" id="A0A0D2AI56"/>
<evidence type="ECO:0000313" key="2">
    <source>
        <dbReference type="EMBL" id="KIW06528.1"/>
    </source>
</evidence>
<evidence type="ECO:0000259" key="1">
    <source>
        <dbReference type="Pfam" id="PF00561"/>
    </source>
</evidence>
<dbReference type="PANTHER" id="PTHR43798">
    <property type="entry name" value="MONOACYLGLYCEROL LIPASE"/>
    <property type="match status" value="1"/>
</dbReference>
<dbReference type="OrthoDB" id="8119704at2759"/>